<dbReference type="InterPro" id="IPR024079">
    <property type="entry name" value="MetalloPept_cat_dom_sf"/>
</dbReference>
<dbReference type="Pfam" id="PF17162">
    <property type="entry name" value="DUF5118"/>
    <property type="match status" value="1"/>
</dbReference>
<evidence type="ECO:0000259" key="4">
    <source>
        <dbReference type="Pfam" id="PF17148"/>
    </source>
</evidence>
<keyword evidence="7" id="KW-1185">Reference proteome</keyword>
<accession>A0ABW6A8X7</accession>
<dbReference type="RefSeq" id="WP_386100258.1">
    <property type="nucleotide sequence ID" value="NZ_JBHUOZ010000003.1"/>
</dbReference>
<gene>
    <name evidence="6" type="ORF">ACFS6H_14520</name>
</gene>
<dbReference type="PANTHER" id="PTHR38478:SF1">
    <property type="entry name" value="ZINC DEPENDENT METALLOPROTEASE DOMAIN LIPOPROTEIN"/>
    <property type="match status" value="1"/>
</dbReference>
<dbReference type="InterPro" id="IPR033413">
    <property type="entry name" value="DUF5117"/>
</dbReference>
<evidence type="ECO:0000259" key="5">
    <source>
        <dbReference type="Pfam" id="PF17162"/>
    </source>
</evidence>
<evidence type="ECO:0000259" key="3">
    <source>
        <dbReference type="Pfam" id="PF16313"/>
    </source>
</evidence>
<feature type="chain" id="PRO_5046126759" evidence="2">
    <location>
        <begin position="20"/>
        <end position="849"/>
    </location>
</feature>
<dbReference type="PANTHER" id="PTHR38478">
    <property type="entry name" value="PEPTIDASE M1A AND M12B"/>
    <property type="match status" value="1"/>
</dbReference>
<organism evidence="6 7">
    <name type="scientific">Terrimonas rubra</name>
    <dbReference type="NCBI Taxonomy" id="1035890"/>
    <lineage>
        <taxon>Bacteria</taxon>
        <taxon>Pseudomonadati</taxon>
        <taxon>Bacteroidota</taxon>
        <taxon>Chitinophagia</taxon>
        <taxon>Chitinophagales</taxon>
        <taxon>Chitinophagaceae</taxon>
        <taxon>Terrimonas</taxon>
    </lineage>
</organism>
<comment type="caution">
    <text evidence="6">The sequence shown here is derived from an EMBL/GenBank/DDBJ whole genome shotgun (WGS) entry which is preliminary data.</text>
</comment>
<dbReference type="InterPro" id="IPR032534">
    <property type="entry name" value="EcxA_zinc-bd"/>
</dbReference>
<keyword evidence="6" id="KW-0378">Hydrolase</keyword>
<keyword evidence="2" id="KW-0732">Signal</keyword>
<dbReference type="EMBL" id="JBHUOZ010000003">
    <property type="protein sequence ID" value="MFD2920935.1"/>
    <property type="molecule type" value="Genomic_DNA"/>
</dbReference>
<evidence type="ECO:0000313" key="7">
    <source>
        <dbReference type="Proteomes" id="UP001597511"/>
    </source>
</evidence>
<dbReference type="Pfam" id="PF17148">
    <property type="entry name" value="DUF5117"/>
    <property type="match status" value="1"/>
</dbReference>
<feature type="region of interest" description="Disordered" evidence="1">
    <location>
        <begin position="567"/>
        <end position="587"/>
    </location>
</feature>
<evidence type="ECO:0000313" key="6">
    <source>
        <dbReference type="EMBL" id="MFD2920935.1"/>
    </source>
</evidence>
<keyword evidence="6" id="KW-0482">Metalloprotease</keyword>
<protein>
    <submittedName>
        <fullName evidence="6">Zinc-dependent metalloprotease</fullName>
    </submittedName>
</protein>
<feature type="signal peptide" evidence="2">
    <location>
        <begin position="1"/>
        <end position="19"/>
    </location>
</feature>
<sequence length="849" mass="93743">MHKVFIGAIALLTTATVVAQRPGQSGRPPAGGAAPDTAKGPGMGARPTSGPKAYRDVITAKAKTSKGMFDVHFVDNKYYFEIPGSLLGREILTVARLGKAPTGLGSYAGDAINQRTIAFDKGPGDKIFLKLLSFIETGRDSTEGMYKSVLNSNVQPIAAAFDVKAFGRDSSSYVIDVTDFITGDNDVFFFSAGSKRSIGLSNVFADRSFVISTKSFPTNIEIKTQKTYNRTPTTSGAGGGGMMGGGSSQPVTYELNTSLVLLPKVPMKPRYFDDRVGYFTTQSITDFDINPHGIERFRYIARYRLEPRDEDVEKYKRGELVEPKKQIVYYIDPTTPKKWIPYLIAGVNDWQAAFEKAGFKNAIVGKVAPTYEQDSTFSLEDARHSAIVYKPSDIPNASGPNIHDPRSGEIIESHVNWYHNVMSLVRNWYIVQTGAVDPAAQTINLSDELMGQLIRFVSSHEIGHTLGLRHNFGSSSTVPVENLRNKAWVEANGHTPSIMDYARFNYVAQPEDKISQVGLFPRIGDYDKWAIEWGYRWLPDQKTADDEVAVLNQRVIKELTANKRLWWGDGEGNRGDPRSQTEDLGDNSMKASSYGLKNLKRIIVKLPEWTKQPNKDYTELAEMYSQVTSQFGRYIGHVTNNVGGIERTPKRVEQAGPVYGFTAKATQKEAVQWVKDNVFTTPTWVIQENVTALTNQTPLTVIGGLQERAISGLVNVSTINNLLRFESESPATAYTATELLTDVRKSVFSELATRKATDAYRRQLQKSLVNKLADLVKVTPPQQVNLGGSFISLSSGFDKKSDGPSLIKAQLRTLAAEIKAATPLVTDAATKNHLLDLQDRIKEALEPSK</sequence>
<name>A0ABW6A8X7_9BACT</name>
<feature type="region of interest" description="Disordered" evidence="1">
    <location>
        <begin position="21"/>
        <end position="52"/>
    </location>
</feature>
<dbReference type="SUPFAM" id="SSF55486">
    <property type="entry name" value="Metalloproteases ('zincins'), catalytic domain"/>
    <property type="match status" value="1"/>
</dbReference>
<dbReference type="GO" id="GO:0008237">
    <property type="term" value="F:metallopeptidase activity"/>
    <property type="evidence" value="ECO:0007669"/>
    <property type="project" value="UniProtKB-KW"/>
</dbReference>
<feature type="domain" description="EcxA zinc-binding" evidence="3">
    <location>
        <begin position="444"/>
        <end position="752"/>
    </location>
</feature>
<reference evidence="7" key="1">
    <citation type="journal article" date="2019" name="Int. J. Syst. Evol. Microbiol.">
        <title>The Global Catalogue of Microorganisms (GCM) 10K type strain sequencing project: providing services to taxonomists for standard genome sequencing and annotation.</title>
        <authorList>
            <consortium name="The Broad Institute Genomics Platform"/>
            <consortium name="The Broad Institute Genome Sequencing Center for Infectious Disease"/>
            <person name="Wu L."/>
            <person name="Ma J."/>
        </authorList>
    </citation>
    <scope>NUCLEOTIDE SEQUENCE [LARGE SCALE GENOMIC DNA]</scope>
    <source>
        <strain evidence="7">KCTC 23299</strain>
    </source>
</reference>
<evidence type="ECO:0000256" key="1">
    <source>
        <dbReference type="SAM" id="MobiDB-lite"/>
    </source>
</evidence>
<dbReference type="Pfam" id="PF16313">
    <property type="entry name" value="DUF4953"/>
    <property type="match status" value="1"/>
</dbReference>
<dbReference type="InterPro" id="IPR034032">
    <property type="entry name" value="Zn_MMP-like_bac"/>
</dbReference>
<feature type="domain" description="DUF5117" evidence="4">
    <location>
        <begin position="109"/>
        <end position="308"/>
    </location>
</feature>
<feature type="compositionally biased region" description="Basic and acidic residues" evidence="1">
    <location>
        <begin position="571"/>
        <end position="581"/>
    </location>
</feature>
<evidence type="ECO:0000256" key="2">
    <source>
        <dbReference type="SAM" id="SignalP"/>
    </source>
</evidence>
<dbReference type="InterPro" id="IPR033428">
    <property type="entry name" value="DUF5118"/>
</dbReference>
<dbReference type="Proteomes" id="UP001597511">
    <property type="component" value="Unassembled WGS sequence"/>
</dbReference>
<feature type="domain" description="DUF5118" evidence="5">
    <location>
        <begin position="51"/>
        <end position="98"/>
    </location>
</feature>
<keyword evidence="6" id="KW-0645">Protease</keyword>
<proteinExistence type="predicted"/>
<dbReference type="Gene3D" id="3.40.390.10">
    <property type="entry name" value="Collagenase (Catalytic Domain)"/>
    <property type="match status" value="1"/>
</dbReference>
<dbReference type="CDD" id="cd04276">
    <property type="entry name" value="ZnMc_MMP_like_2"/>
    <property type="match status" value="1"/>
</dbReference>